<gene>
    <name evidence="8" type="primary">aroA</name>
    <name evidence="10" type="ORF">A9D14_05545</name>
</gene>
<name>A0A1Z1FAB9_9SPHN</name>
<dbReference type="NCBIfam" id="TIGR01356">
    <property type="entry name" value="aroA"/>
    <property type="match status" value="1"/>
</dbReference>
<dbReference type="InterPro" id="IPR001986">
    <property type="entry name" value="Enolpyruvate_Tfrase_dom"/>
</dbReference>
<feature type="binding site" evidence="8">
    <location>
        <position position="21"/>
    </location>
    <ligand>
        <name>3-phosphoshikimate</name>
        <dbReference type="ChEBI" id="CHEBI:145989"/>
    </ligand>
</feature>
<dbReference type="Gene3D" id="3.65.10.10">
    <property type="entry name" value="Enolpyruvate transferase domain"/>
    <property type="match status" value="2"/>
</dbReference>
<comment type="subunit">
    <text evidence="8">Monomer.</text>
</comment>
<dbReference type="GO" id="GO:0003866">
    <property type="term" value="F:3-phosphoshikimate 1-carboxyvinyltransferase activity"/>
    <property type="evidence" value="ECO:0007669"/>
    <property type="project" value="UniProtKB-UniRule"/>
</dbReference>
<dbReference type="GO" id="GO:0005737">
    <property type="term" value="C:cytoplasm"/>
    <property type="evidence" value="ECO:0007669"/>
    <property type="project" value="UniProtKB-SubCell"/>
</dbReference>
<keyword evidence="5 8" id="KW-0808">Transferase</keyword>
<dbReference type="Proteomes" id="UP000195807">
    <property type="component" value="Chromosome"/>
</dbReference>
<feature type="binding site" evidence="8">
    <location>
        <position position="162"/>
    </location>
    <ligand>
        <name>3-phosphoshikimate</name>
        <dbReference type="ChEBI" id="CHEBI:145989"/>
    </ligand>
</feature>
<feature type="binding site" evidence="8">
    <location>
        <position position="164"/>
    </location>
    <ligand>
        <name>3-phosphoshikimate</name>
        <dbReference type="ChEBI" id="CHEBI:145989"/>
    </ligand>
</feature>
<dbReference type="CDD" id="cd01556">
    <property type="entry name" value="EPSP_synthase"/>
    <property type="match status" value="1"/>
</dbReference>
<dbReference type="PROSITE" id="PS00885">
    <property type="entry name" value="EPSP_SYNTHASE_2"/>
    <property type="match status" value="1"/>
</dbReference>
<feature type="binding site" evidence="8">
    <location>
        <position position="16"/>
    </location>
    <ligand>
        <name>3-phosphoshikimate</name>
        <dbReference type="ChEBI" id="CHEBI:145989"/>
    </ligand>
</feature>
<evidence type="ECO:0000256" key="1">
    <source>
        <dbReference type="ARBA" id="ARBA00004811"/>
    </source>
</evidence>
<feature type="binding site" evidence="8">
    <location>
        <position position="314"/>
    </location>
    <ligand>
        <name>3-phosphoshikimate</name>
        <dbReference type="ChEBI" id="CHEBI:145989"/>
    </ligand>
</feature>
<evidence type="ECO:0000313" key="11">
    <source>
        <dbReference type="Proteomes" id="UP000195807"/>
    </source>
</evidence>
<dbReference type="Pfam" id="PF00275">
    <property type="entry name" value="EPSP_synthase"/>
    <property type="match status" value="1"/>
</dbReference>
<accession>A0A1Z1FAB9</accession>
<evidence type="ECO:0000256" key="4">
    <source>
        <dbReference type="ARBA" id="ARBA00022605"/>
    </source>
</evidence>
<dbReference type="PIRSF" id="PIRSF000505">
    <property type="entry name" value="EPSPS"/>
    <property type="match status" value="1"/>
</dbReference>
<feature type="binding site" evidence="8">
    <location>
        <position position="117"/>
    </location>
    <ligand>
        <name>phosphoenolpyruvate</name>
        <dbReference type="ChEBI" id="CHEBI:58702"/>
    </ligand>
</feature>
<dbReference type="STRING" id="450378.GCA_001661675_01109"/>
<comment type="similarity">
    <text evidence="2 8">Belongs to the EPSP synthase family.</text>
</comment>
<comment type="subcellular location">
    <subcellularLocation>
        <location evidence="8">Cytoplasm</location>
    </subcellularLocation>
</comment>
<feature type="binding site" evidence="8">
    <location>
        <position position="89"/>
    </location>
    <ligand>
        <name>phosphoenolpyruvate</name>
        <dbReference type="ChEBI" id="CHEBI:58702"/>
    </ligand>
</feature>
<evidence type="ECO:0000256" key="8">
    <source>
        <dbReference type="HAMAP-Rule" id="MF_00210"/>
    </source>
</evidence>
<dbReference type="InterPro" id="IPR036968">
    <property type="entry name" value="Enolpyruvate_Tfrase_sf"/>
</dbReference>
<keyword evidence="11" id="KW-1185">Reference proteome</keyword>
<feature type="active site" description="Proton acceptor" evidence="8">
    <location>
        <position position="314"/>
    </location>
</feature>
<evidence type="ECO:0000259" key="9">
    <source>
        <dbReference type="Pfam" id="PF00275"/>
    </source>
</evidence>
<feature type="domain" description="Enolpyruvate transferase" evidence="9">
    <location>
        <begin position="3"/>
        <end position="424"/>
    </location>
</feature>
<feature type="binding site" evidence="8">
    <location>
        <position position="341"/>
    </location>
    <ligand>
        <name>3-phosphoshikimate</name>
        <dbReference type="ChEBI" id="CHEBI:145989"/>
    </ligand>
</feature>
<comment type="caution">
    <text evidence="8">Lacks conserved residue(s) required for the propagation of feature annotation.</text>
</comment>
<feature type="binding site" evidence="8">
    <location>
        <position position="16"/>
    </location>
    <ligand>
        <name>phosphoenolpyruvate</name>
        <dbReference type="ChEBI" id="CHEBI:58702"/>
    </ligand>
</feature>
<dbReference type="InterPro" id="IPR006264">
    <property type="entry name" value="EPSP_synthase"/>
</dbReference>
<protein>
    <recommendedName>
        <fullName evidence="8">3-phosphoshikimate 1-carboxyvinyltransferase</fullName>
        <ecNumber evidence="8">2.5.1.19</ecNumber>
    </recommendedName>
    <alternativeName>
        <fullName evidence="8">5-enolpyruvylshikimate-3-phosphate synthase</fullName>
        <shortName evidence="8">EPSP synthase</shortName>
        <shortName evidence="8">EPSPS</shortName>
    </alternativeName>
</protein>
<dbReference type="GO" id="GO:0008652">
    <property type="term" value="P:amino acid biosynthetic process"/>
    <property type="evidence" value="ECO:0007669"/>
    <property type="project" value="UniProtKB-KW"/>
</dbReference>
<dbReference type="PANTHER" id="PTHR21090:SF5">
    <property type="entry name" value="PENTAFUNCTIONAL AROM POLYPEPTIDE"/>
    <property type="match status" value="1"/>
</dbReference>
<keyword evidence="3 8" id="KW-0963">Cytoplasm</keyword>
<comment type="catalytic activity">
    <reaction evidence="7">
        <text>3-phosphoshikimate + phosphoenolpyruvate = 5-O-(1-carboxyvinyl)-3-phosphoshikimate + phosphate</text>
        <dbReference type="Rhea" id="RHEA:21256"/>
        <dbReference type="ChEBI" id="CHEBI:43474"/>
        <dbReference type="ChEBI" id="CHEBI:57701"/>
        <dbReference type="ChEBI" id="CHEBI:58702"/>
        <dbReference type="ChEBI" id="CHEBI:145989"/>
        <dbReference type="EC" id="2.5.1.19"/>
    </reaction>
    <physiologicalReaction direction="left-to-right" evidence="7">
        <dbReference type="Rhea" id="RHEA:21257"/>
    </physiologicalReaction>
</comment>
<dbReference type="InterPro" id="IPR023193">
    <property type="entry name" value="EPSP_synthase_CS"/>
</dbReference>
<dbReference type="PROSITE" id="PS00104">
    <property type="entry name" value="EPSP_SYNTHASE_1"/>
    <property type="match status" value="1"/>
</dbReference>
<feature type="binding site" evidence="8">
    <location>
        <position position="345"/>
    </location>
    <ligand>
        <name>phosphoenolpyruvate</name>
        <dbReference type="ChEBI" id="CHEBI:58702"/>
    </ligand>
</feature>
<evidence type="ECO:0000313" key="10">
    <source>
        <dbReference type="EMBL" id="ARU15741.1"/>
    </source>
</evidence>
<evidence type="ECO:0000256" key="7">
    <source>
        <dbReference type="ARBA" id="ARBA00044633"/>
    </source>
</evidence>
<dbReference type="PANTHER" id="PTHR21090">
    <property type="entry name" value="AROM/DEHYDROQUINATE SYNTHASE"/>
    <property type="match status" value="1"/>
</dbReference>
<reference evidence="10 11" key="1">
    <citation type="submission" date="2017-01" db="EMBL/GenBank/DDBJ databases">
        <title>Complete genome sequence of esterase-producing bacterium Croceicoccus marinus E4A9.</title>
        <authorList>
            <person name="Wu Y.-H."/>
            <person name="Cheng H."/>
            <person name="Xu L."/>
            <person name="Huo Y.-Y."/>
            <person name="Wang C.-S."/>
            <person name="Xu X.-W."/>
        </authorList>
    </citation>
    <scope>NUCLEOTIDE SEQUENCE [LARGE SCALE GENOMIC DNA]</scope>
    <source>
        <strain evidence="10 11">E4A9</strain>
    </source>
</reference>
<keyword evidence="6 8" id="KW-0057">Aromatic amino acid biosynthesis</keyword>
<feature type="binding site" evidence="8">
    <location>
        <position position="17"/>
    </location>
    <ligand>
        <name>3-phosphoshikimate</name>
        <dbReference type="ChEBI" id="CHEBI:145989"/>
    </ligand>
</feature>
<comment type="pathway">
    <text evidence="1 8">Metabolic intermediate biosynthesis; chorismate biosynthesis; chorismate from D-erythrose 4-phosphate and phosphoenolpyruvate: step 6/7.</text>
</comment>
<dbReference type="GO" id="GO:0009423">
    <property type="term" value="P:chorismate biosynthetic process"/>
    <property type="evidence" value="ECO:0007669"/>
    <property type="project" value="UniProtKB-UniRule"/>
</dbReference>
<sequence>MPGSALTGRIRVPGDKSISHRSLMFGALAVGRTTARGLLEGEDVMATAAALRAMGATIEREGDGTWNIDGVGVGALLQPETALDMGNSGTSTRLLMGLVASHPLTATFTGDASLSKRPMGRVIDPLSQMGAQFTPSPGGRLPLTMRGASPAVPIEYRLPVASAQVKSAVLLAGLNTPGITRVIEPVPTRDHTERMLQGFGAQLTVEETGGERIIEIAGQAELRAQDITVPGDPSSAAFFAVAALLVPGSDLVIENVGLNPTRAALFTVLRQMGGQIDEIDLRDVGGEPVADLRVRQSRLHGIKVDPALGPAMIDEFPVLFVAASLAEGRTITTGLDELRVKESDRLAAMAAALGAAGAKVEEREDGLVVTGTGGDPLAGTADEPVVTHLDHRIAMSMAVAGLASRNGVEVDDTAPIATSFPNFTALLQHAREAAPA</sequence>
<dbReference type="HAMAP" id="MF_00210">
    <property type="entry name" value="EPSP_synth"/>
    <property type="match status" value="1"/>
</dbReference>
<keyword evidence="4 8" id="KW-0028">Amino-acid biosynthesis</keyword>
<evidence type="ECO:0000256" key="5">
    <source>
        <dbReference type="ARBA" id="ARBA00022679"/>
    </source>
</evidence>
<dbReference type="FunFam" id="3.65.10.10:FF:000005">
    <property type="entry name" value="3-phosphoshikimate 1-carboxyvinyltransferase"/>
    <property type="match status" value="1"/>
</dbReference>
<organism evidence="10 11">
    <name type="scientific">Croceicoccus marinus</name>
    <dbReference type="NCBI Taxonomy" id="450378"/>
    <lineage>
        <taxon>Bacteria</taxon>
        <taxon>Pseudomonadati</taxon>
        <taxon>Pseudomonadota</taxon>
        <taxon>Alphaproteobacteria</taxon>
        <taxon>Sphingomonadales</taxon>
        <taxon>Erythrobacteraceae</taxon>
        <taxon>Croceicoccus</taxon>
    </lineage>
</organism>
<evidence type="ECO:0000256" key="6">
    <source>
        <dbReference type="ARBA" id="ARBA00023141"/>
    </source>
</evidence>
<dbReference type="RefSeq" id="WP_066843746.1">
    <property type="nucleotide sequence ID" value="NZ_CP019602.1"/>
</dbReference>
<dbReference type="UniPathway" id="UPA00053">
    <property type="reaction ID" value="UER00089"/>
</dbReference>
<dbReference type="EMBL" id="CP019602">
    <property type="protein sequence ID" value="ARU15741.1"/>
    <property type="molecule type" value="Genomic_DNA"/>
</dbReference>
<dbReference type="SUPFAM" id="SSF55205">
    <property type="entry name" value="EPT/RTPC-like"/>
    <property type="match status" value="1"/>
</dbReference>
<dbReference type="EC" id="2.5.1.19" evidence="8"/>
<dbReference type="KEGG" id="cman:A9D14_05545"/>
<feature type="binding site" evidence="8">
    <location>
        <position position="164"/>
    </location>
    <ligand>
        <name>phosphoenolpyruvate</name>
        <dbReference type="ChEBI" id="CHEBI:58702"/>
    </ligand>
</feature>
<dbReference type="InterPro" id="IPR013792">
    <property type="entry name" value="RNA3'P_cycl/enolpyr_Trfase_a/b"/>
</dbReference>
<evidence type="ECO:0000256" key="2">
    <source>
        <dbReference type="ARBA" id="ARBA00009948"/>
    </source>
</evidence>
<comment type="function">
    <text evidence="8">Catalyzes the transfer of the enolpyruvyl moiety of phosphoenolpyruvate (PEP) to the 5-hydroxyl of shikimate-3-phosphate (S3P) to produce enolpyruvyl shikimate-3-phosphate and inorganic phosphate.</text>
</comment>
<dbReference type="OrthoDB" id="9809920at2"/>
<feature type="binding site" evidence="8">
    <location>
        <position position="392"/>
    </location>
    <ligand>
        <name>phosphoenolpyruvate</name>
        <dbReference type="ChEBI" id="CHEBI:58702"/>
    </ligand>
</feature>
<dbReference type="AlphaFoldDB" id="A0A1Z1FAB9"/>
<dbReference type="GO" id="GO:0009073">
    <property type="term" value="P:aromatic amino acid family biosynthetic process"/>
    <property type="evidence" value="ECO:0007669"/>
    <property type="project" value="UniProtKB-KW"/>
</dbReference>
<proteinExistence type="inferred from homology"/>
<evidence type="ECO:0000256" key="3">
    <source>
        <dbReference type="ARBA" id="ARBA00022490"/>
    </source>
</evidence>